<dbReference type="WBParaSite" id="MCU_000855-RC">
    <property type="protein sequence ID" value="MCU_000855-RC"/>
    <property type="gene ID" value="MCU_000855"/>
</dbReference>
<dbReference type="Pfam" id="PF25228">
    <property type="entry name" value="Lips"/>
    <property type="match status" value="1"/>
</dbReference>
<dbReference type="PANTHER" id="PTHR37686:SF1">
    <property type="entry name" value="LD36006P"/>
    <property type="match status" value="1"/>
</dbReference>
<protein>
    <submittedName>
        <fullName evidence="3">Transmembrane protein</fullName>
    </submittedName>
</protein>
<feature type="transmembrane region" description="Helical" evidence="2">
    <location>
        <begin position="759"/>
        <end position="779"/>
    </location>
</feature>
<feature type="transmembrane region" description="Helical" evidence="2">
    <location>
        <begin position="697"/>
        <end position="720"/>
    </location>
</feature>
<feature type="transmembrane region" description="Helical" evidence="2">
    <location>
        <begin position="665"/>
        <end position="691"/>
    </location>
</feature>
<accession>A0A5K3EIN7</accession>
<sequence length="1480" mass="168293">MEYLLDPLICHIQRPVKKPLFSCDSLPYTPPKVHKECLDHILTLAEESLFTWADWTISLPPSQLTSSFDNNEAPNVGKIFVHEDFKECHRLAKDSHCKSRRLNKTQLLQLHSLGQFDIESKSFPGHVHSWRICGALQKGTLRTLESLKKDMQKALFYLVIKAKDRFFGDYFSIKVAIFAFTDFLQVLFDLFIGWPHVHQDEIDRRLLEERLEFSTSDLTVKSTNRQILESFWNYVERVSYLPEDINLAEEEGQAPMPPFTFVTPSKLPIDLRLYDNQLLERCLVVINQLRREVHEGWFDGFKSTLCASLKSSGKTDAETKEIIYARGLREYATRLFKAIRDSEAIQAISPTIGEALIQQATFSLAVAESKASLSASWLAHKAAAELRMKKTHPILWSIPQWRKQHMVKAKTAFMKEHRLDVHKSVIAKCKELGLYQYLHFVKRDLLFFTERENRIREELIKTAVIPDNRFTHQVPCKLMSHWRVHCRDPVFPHRLERVDTVLLIESPSTEPPTWRASVESGTAKKLAIDLPEHSLPATDNPPGDFSKSQPEYSVTKHWIFKSSTRYIFWRWHAFFISTLAFLLHFCQLFLYTIPFKTSVSFTALFRKSPIYLSAEIDRKTGYLHYTTAERNHTVRSQLSRLWASVRTIADTMQLQRRGIVSSIQYACLLFGAGILSIFFVLLMVPVCISLSTLSVCLGVSAIVLIPFVSIVFHVLGVILWDPYKPATHPNRLLPIFEVVVWHLGIRCIIQLTAALLTGFVVFPLVALATATFGLLRWCFRSAWDALVYHLCLKFCIRIPSEDSCILQRRAGPGLSPSQFYKARLADACVILASQLETLELDEWKLQMQEIAREPIMAYKTLAESLAWLSLSPVDKGIFSKLRSQTKSWLDDVEAKANQRREALQPMFPQCQASRIKLSAVELQRFVVVGATQTQRFYEARILPRLQLLNRNSDEWWSSRGLSTNDFPELCTRLMKRVLGEQFLTSLKATDTAFPLLVRKKDVVSRFVPVVLPTPLVTHRVSPAVERPIKEVNKETCMAVPSTTGGQSGINKGSLPLIFGTRKISHNDLPLRHTAPAIFSASSSRCNSHFNEQPSVDVGLDESDLESFSEDSKCQTMILAKSVQSDTGAPAEDTSSVGSVVYTHIELPLFPLSAFVPNALQETATSKPPSWESVWPRVKMDASSQGAAGNNHRQTEGIRTLLRKERFQTPSTLPLLQTNPFATHVRWTSFGHRMIETLRTCFLRTFTKNWRLDKFPKAHKELPIDSVIENIGRLMHPVGIALTMHSRILEERKINLNHPLLAAHIANLTAFPPPLVESIKPRATAPHVAHQQAHTLEFVVAQLTSSSGVSATVGPRTSRTYESHFGQVKPESPRNRRDWDEFNLANWWDVETRRGRHYLDATGPIGDFYSTVTDTTTSVYEETEELDEDDDEEINPLLESAVFIREPIVETGGSVFPEYGNHPKTSECFQLVTINGNGQKG</sequence>
<feature type="region of interest" description="Disordered" evidence="1">
    <location>
        <begin position="1348"/>
        <end position="1374"/>
    </location>
</feature>
<feature type="transmembrane region" description="Helical" evidence="2">
    <location>
        <begin position="569"/>
        <end position="591"/>
    </location>
</feature>
<reference evidence="3" key="1">
    <citation type="submission" date="2019-11" db="UniProtKB">
        <authorList>
            <consortium name="WormBaseParasite"/>
        </authorList>
    </citation>
    <scope>IDENTIFICATION</scope>
</reference>
<dbReference type="InterPro" id="IPR057435">
    <property type="entry name" value="Lips"/>
</dbReference>
<keyword evidence="2" id="KW-0812">Transmembrane</keyword>
<proteinExistence type="predicted"/>
<organism evidence="3">
    <name type="scientific">Mesocestoides corti</name>
    <name type="common">Flatworm</name>
    <dbReference type="NCBI Taxonomy" id="53468"/>
    <lineage>
        <taxon>Eukaryota</taxon>
        <taxon>Metazoa</taxon>
        <taxon>Spiralia</taxon>
        <taxon>Lophotrochozoa</taxon>
        <taxon>Platyhelminthes</taxon>
        <taxon>Cestoda</taxon>
        <taxon>Eucestoda</taxon>
        <taxon>Cyclophyllidea</taxon>
        <taxon>Mesocestoididae</taxon>
        <taxon>Mesocestoides</taxon>
    </lineage>
</organism>
<evidence type="ECO:0000313" key="3">
    <source>
        <dbReference type="WBParaSite" id="MCU_000855-RC"/>
    </source>
</evidence>
<keyword evidence="2" id="KW-1133">Transmembrane helix</keyword>
<dbReference type="PANTHER" id="PTHR37686">
    <property type="entry name" value="LD36006P"/>
    <property type="match status" value="1"/>
</dbReference>
<keyword evidence="2" id="KW-0472">Membrane</keyword>
<evidence type="ECO:0000256" key="2">
    <source>
        <dbReference type="SAM" id="Phobius"/>
    </source>
</evidence>
<feature type="compositionally biased region" description="Polar residues" evidence="1">
    <location>
        <begin position="1348"/>
        <end position="1359"/>
    </location>
</feature>
<name>A0A5K3EIN7_MESCO</name>
<evidence type="ECO:0000256" key="1">
    <source>
        <dbReference type="SAM" id="MobiDB-lite"/>
    </source>
</evidence>